<dbReference type="Gene3D" id="3.30.530.20">
    <property type="match status" value="1"/>
</dbReference>
<comment type="caution">
    <text evidence="1">The sequence shown here is derived from an EMBL/GenBank/DDBJ whole genome shotgun (WGS) entry which is preliminary data.</text>
</comment>
<dbReference type="InterPro" id="IPR019587">
    <property type="entry name" value="Polyketide_cyclase/dehydratase"/>
</dbReference>
<reference evidence="1 2" key="1">
    <citation type="submission" date="2018-08" db="EMBL/GenBank/DDBJ databases">
        <title>Sequencing the genomes of 1000 actinobacteria strains.</title>
        <authorList>
            <person name="Klenk H.-P."/>
        </authorList>
    </citation>
    <scope>NUCLEOTIDE SEQUENCE [LARGE SCALE GENOMIC DNA]</scope>
    <source>
        <strain evidence="1 2">DSM 44099</strain>
    </source>
</reference>
<evidence type="ECO:0000313" key="1">
    <source>
        <dbReference type="EMBL" id="REF95245.1"/>
    </source>
</evidence>
<keyword evidence="2" id="KW-1185">Reference proteome</keyword>
<name>A0A3D9ZD95_9ACTN</name>
<dbReference type="RefSeq" id="WP_116066965.1">
    <property type="nucleotide sequence ID" value="NZ_BONB01000015.1"/>
</dbReference>
<gene>
    <name evidence="1" type="ORF">DFJ67_1198</name>
</gene>
<organism evidence="1 2">
    <name type="scientific">Asanoa ferruginea</name>
    <dbReference type="NCBI Taxonomy" id="53367"/>
    <lineage>
        <taxon>Bacteria</taxon>
        <taxon>Bacillati</taxon>
        <taxon>Actinomycetota</taxon>
        <taxon>Actinomycetes</taxon>
        <taxon>Micromonosporales</taxon>
        <taxon>Micromonosporaceae</taxon>
        <taxon>Asanoa</taxon>
    </lineage>
</organism>
<proteinExistence type="predicted"/>
<protein>
    <submittedName>
        <fullName evidence="1">Polyketide cyclase/dehydrase/lipid transport protein</fullName>
    </submittedName>
</protein>
<dbReference type="Proteomes" id="UP000256913">
    <property type="component" value="Unassembled WGS sequence"/>
</dbReference>
<dbReference type="SUPFAM" id="SSF55961">
    <property type="entry name" value="Bet v1-like"/>
    <property type="match status" value="1"/>
</dbReference>
<dbReference type="AlphaFoldDB" id="A0A3D9ZD95"/>
<dbReference type="OrthoDB" id="156693at2"/>
<dbReference type="EMBL" id="QUMQ01000001">
    <property type="protein sequence ID" value="REF95245.1"/>
    <property type="molecule type" value="Genomic_DNA"/>
</dbReference>
<dbReference type="Pfam" id="PF10604">
    <property type="entry name" value="Polyketide_cyc2"/>
    <property type="match status" value="1"/>
</dbReference>
<accession>A0A3D9ZD95</accession>
<dbReference type="InterPro" id="IPR023393">
    <property type="entry name" value="START-like_dom_sf"/>
</dbReference>
<sequence length="147" mass="16416">MDIDRQAPAIVEVSRIIRAPLMTLWLLHVDIDAWPRWNRHISSAALRGPIGVDATFDWETEGLKITSTITEYDPMRRIAWTGTASGIEARHVWTFAPRTEQAAQVQTVESWAGDPVRADPAAMRAALDGSLQGWLTALESESERVTH</sequence>
<evidence type="ECO:0000313" key="2">
    <source>
        <dbReference type="Proteomes" id="UP000256913"/>
    </source>
</evidence>